<dbReference type="AlphaFoldDB" id="A0A835IY74"/>
<dbReference type="PANTHER" id="PTHR20861:SF1">
    <property type="entry name" value="HOMOSERINE KINASE"/>
    <property type="match status" value="1"/>
</dbReference>
<evidence type="ECO:0000256" key="4">
    <source>
        <dbReference type="ARBA" id="ARBA00022840"/>
    </source>
</evidence>
<evidence type="ECO:0000313" key="5">
    <source>
        <dbReference type="EMBL" id="KAF9625894.1"/>
    </source>
</evidence>
<keyword evidence="6" id="KW-1185">Reference proteome</keyword>
<protein>
    <submittedName>
        <fullName evidence="5">Uncharacterized protein</fullName>
    </submittedName>
</protein>
<dbReference type="EMBL" id="JADFTS010000001">
    <property type="protein sequence ID" value="KAF9625894.1"/>
    <property type="molecule type" value="Genomic_DNA"/>
</dbReference>
<evidence type="ECO:0000256" key="3">
    <source>
        <dbReference type="ARBA" id="ARBA00022777"/>
    </source>
</evidence>
<proteinExistence type="predicted"/>
<keyword evidence="2" id="KW-0547">Nucleotide-binding</keyword>
<evidence type="ECO:0000256" key="2">
    <source>
        <dbReference type="ARBA" id="ARBA00022741"/>
    </source>
</evidence>
<dbReference type="GO" id="GO:0005524">
    <property type="term" value="F:ATP binding"/>
    <property type="evidence" value="ECO:0007669"/>
    <property type="project" value="UniProtKB-KW"/>
</dbReference>
<name>A0A835IY74_9MAGN</name>
<dbReference type="PANTHER" id="PTHR20861">
    <property type="entry name" value="HOMOSERINE/4-DIPHOSPHOCYTIDYL-2-C-METHYL-D-ERYTHRITOL KINASE"/>
    <property type="match status" value="1"/>
</dbReference>
<evidence type="ECO:0000256" key="1">
    <source>
        <dbReference type="ARBA" id="ARBA00022679"/>
    </source>
</evidence>
<dbReference type="Proteomes" id="UP000631114">
    <property type="component" value="Unassembled WGS sequence"/>
</dbReference>
<evidence type="ECO:0000313" key="6">
    <source>
        <dbReference type="Proteomes" id="UP000631114"/>
    </source>
</evidence>
<comment type="caution">
    <text evidence="5">The sequence shown here is derived from an EMBL/GenBank/DDBJ whole genome shotgun (WGS) entry which is preliminary data.</text>
</comment>
<keyword evidence="1" id="KW-0808">Transferase</keyword>
<gene>
    <name evidence="5" type="ORF">IFM89_027671</name>
</gene>
<dbReference type="GO" id="GO:0016301">
    <property type="term" value="F:kinase activity"/>
    <property type="evidence" value="ECO:0007669"/>
    <property type="project" value="UniProtKB-KW"/>
</dbReference>
<dbReference type="OrthoDB" id="195231at2759"/>
<accession>A0A835IY74</accession>
<keyword evidence="4" id="KW-0067">ATP-binding</keyword>
<keyword evidence="3" id="KW-0418">Kinase</keyword>
<sequence length="97" mass="10647">MRAVLPTEINMKEHIWNKSQAGARGEESKDLRQKHLGVLLVVFGPAAVAVIDDPKKGEEIGNRMVEAFLKEGNLKASNGLADLDRVGARIVSSELRR</sequence>
<reference evidence="5 6" key="1">
    <citation type="submission" date="2020-10" db="EMBL/GenBank/DDBJ databases">
        <title>The Coptis chinensis genome and diversification of protoberbering-type alkaloids.</title>
        <authorList>
            <person name="Wang B."/>
            <person name="Shu S."/>
            <person name="Song C."/>
            <person name="Liu Y."/>
        </authorList>
    </citation>
    <scope>NUCLEOTIDE SEQUENCE [LARGE SCALE GENOMIC DNA]</scope>
    <source>
        <strain evidence="5">HL-2020</strain>
        <tissue evidence="5">Leaf</tissue>
    </source>
</reference>
<organism evidence="5 6">
    <name type="scientific">Coptis chinensis</name>
    <dbReference type="NCBI Taxonomy" id="261450"/>
    <lineage>
        <taxon>Eukaryota</taxon>
        <taxon>Viridiplantae</taxon>
        <taxon>Streptophyta</taxon>
        <taxon>Embryophyta</taxon>
        <taxon>Tracheophyta</taxon>
        <taxon>Spermatophyta</taxon>
        <taxon>Magnoliopsida</taxon>
        <taxon>Ranunculales</taxon>
        <taxon>Ranunculaceae</taxon>
        <taxon>Coptidoideae</taxon>
        <taxon>Coptis</taxon>
    </lineage>
</organism>